<feature type="chain" id="PRO_5042867628" evidence="2">
    <location>
        <begin position="25"/>
        <end position="203"/>
    </location>
</feature>
<dbReference type="PROSITE" id="PS51257">
    <property type="entry name" value="PROKAR_LIPOPROTEIN"/>
    <property type="match status" value="1"/>
</dbReference>
<dbReference type="EMBL" id="JAJGCB010000002">
    <property type="protein sequence ID" value="KAJ8994509.1"/>
    <property type="molecule type" value="Genomic_DNA"/>
</dbReference>
<comment type="caution">
    <text evidence="3">The sequence shown here is derived from an EMBL/GenBank/DDBJ whole genome shotgun (WGS) entry which is preliminary data.</text>
</comment>
<organism evidence="3 4">
    <name type="scientific">Exophiala dermatitidis</name>
    <name type="common">Black yeast-like fungus</name>
    <name type="synonym">Wangiella dermatitidis</name>
    <dbReference type="NCBI Taxonomy" id="5970"/>
    <lineage>
        <taxon>Eukaryota</taxon>
        <taxon>Fungi</taxon>
        <taxon>Dikarya</taxon>
        <taxon>Ascomycota</taxon>
        <taxon>Pezizomycotina</taxon>
        <taxon>Eurotiomycetes</taxon>
        <taxon>Chaetothyriomycetidae</taxon>
        <taxon>Chaetothyriales</taxon>
        <taxon>Herpotrichiellaceae</taxon>
        <taxon>Exophiala</taxon>
    </lineage>
</organism>
<name>A0AAN6F1C1_EXODE</name>
<gene>
    <name evidence="3" type="ORF">HRR80_001222</name>
</gene>
<protein>
    <submittedName>
        <fullName evidence="3">Uncharacterized protein</fullName>
    </submittedName>
</protein>
<proteinExistence type="predicted"/>
<evidence type="ECO:0000313" key="3">
    <source>
        <dbReference type="EMBL" id="KAJ8994509.1"/>
    </source>
</evidence>
<reference evidence="3" key="1">
    <citation type="submission" date="2023-01" db="EMBL/GenBank/DDBJ databases">
        <title>Exophiala dermititidis isolated from Cystic Fibrosis Patient.</title>
        <authorList>
            <person name="Kurbessoian T."/>
            <person name="Crocker A."/>
            <person name="Murante D."/>
            <person name="Hogan D.A."/>
            <person name="Stajich J.E."/>
        </authorList>
    </citation>
    <scope>NUCLEOTIDE SEQUENCE</scope>
    <source>
        <strain evidence="3">Ex8</strain>
    </source>
</reference>
<accession>A0AAN6F1C1</accession>
<feature type="signal peptide" evidence="2">
    <location>
        <begin position="1"/>
        <end position="24"/>
    </location>
</feature>
<sequence>MYTCKVLTMWSMAAVLGCRLLVTALPRLDYIHVVDKTILIDSQDFDDDDAFLWFPNGSPAIPEAPGTDVDTDAGSNQHDDTGDHVLDDTGIGAVRGPATVYPHDTFPTSILRDQSNDLSSNTIQPCTVTSPALLKHQPRNALPEVDEEAIPSSLKTMEASGPPVDAGSLTPSLPCSGLSSCPKGYKTYLLMGMCWCRLPPAEA</sequence>
<evidence type="ECO:0000313" key="4">
    <source>
        <dbReference type="Proteomes" id="UP001161757"/>
    </source>
</evidence>
<feature type="region of interest" description="Disordered" evidence="1">
    <location>
        <begin position="60"/>
        <end position="81"/>
    </location>
</feature>
<evidence type="ECO:0000256" key="1">
    <source>
        <dbReference type="SAM" id="MobiDB-lite"/>
    </source>
</evidence>
<keyword evidence="2" id="KW-0732">Signal</keyword>
<dbReference type="AlphaFoldDB" id="A0AAN6F1C1"/>
<evidence type="ECO:0000256" key="2">
    <source>
        <dbReference type="SAM" id="SignalP"/>
    </source>
</evidence>
<dbReference type="Proteomes" id="UP001161757">
    <property type="component" value="Unassembled WGS sequence"/>
</dbReference>